<dbReference type="GO" id="GO:0009341">
    <property type="term" value="C:beta-galactosidase complex"/>
    <property type="evidence" value="ECO:0007669"/>
    <property type="project" value="InterPro"/>
</dbReference>
<dbReference type="EMBL" id="JANGBQ010000004">
    <property type="protein sequence ID" value="MCQ5082035.1"/>
    <property type="molecule type" value="Genomic_DNA"/>
</dbReference>
<comment type="similarity">
    <text evidence="2">Belongs to the glycosyl hydrolase 42 family.</text>
</comment>
<gene>
    <name evidence="10" type="ORF">NE651_03920</name>
</gene>
<dbReference type="GO" id="GO:0005975">
    <property type="term" value="P:carbohydrate metabolic process"/>
    <property type="evidence" value="ECO:0007669"/>
    <property type="project" value="InterPro"/>
</dbReference>
<dbReference type="InterPro" id="IPR003476">
    <property type="entry name" value="Glyco_hydro_42"/>
</dbReference>
<dbReference type="Pfam" id="PF02449">
    <property type="entry name" value="Glyco_hydro_42"/>
    <property type="match status" value="1"/>
</dbReference>
<evidence type="ECO:0000256" key="7">
    <source>
        <dbReference type="ARBA" id="ARBA00023295"/>
    </source>
</evidence>
<dbReference type="RefSeq" id="WP_256166147.1">
    <property type="nucleotide sequence ID" value="NZ_JANGBQ010000004.1"/>
</dbReference>
<proteinExistence type="inferred from homology"/>
<evidence type="ECO:0000313" key="11">
    <source>
        <dbReference type="Proteomes" id="UP001205035"/>
    </source>
</evidence>
<dbReference type="InterPro" id="IPR013738">
    <property type="entry name" value="Beta_galactosidase_Trimer"/>
</dbReference>
<dbReference type="InterPro" id="IPR029062">
    <property type="entry name" value="Class_I_gatase-like"/>
</dbReference>
<dbReference type="InterPro" id="IPR017853">
    <property type="entry name" value="GH"/>
</dbReference>
<dbReference type="Proteomes" id="UP001205035">
    <property type="component" value="Unassembled WGS sequence"/>
</dbReference>
<comment type="catalytic activity">
    <reaction evidence="1">
        <text>Hydrolysis of terminal non-reducing beta-D-galactose residues in beta-D-galactosides.</text>
        <dbReference type="EC" id="3.2.1.23"/>
    </reaction>
</comment>
<feature type="domain" description="Glycoside hydrolase family 42 N-terminal" evidence="8">
    <location>
        <begin position="225"/>
        <end position="356"/>
    </location>
</feature>
<keyword evidence="7" id="KW-0326">Glycosidase</keyword>
<dbReference type="SUPFAM" id="SSF52317">
    <property type="entry name" value="Class I glutamine amidotransferase-like"/>
    <property type="match status" value="1"/>
</dbReference>
<dbReference type="AlphaFoldDB" id="A0AAJ1CF66"/>
<dbReference type="GO" id="GO:0004565">
    <property type="term" value="F:beta-galactosidase activity"/>
    <property type="evidence" value="ECO:0007669"/>
    <property type="project" value="UniProtKB-EC"/>
</dbReference>
<dbReference type="Pfam" id="PF08532">
    <property type="entry name" value="Glyco_hydro_42M"/>
    <property type="match status" value="1"/>
</dbReference>
<protein>
    <recommendedName>
        <fullName evidence="3">beta-galactosidase</fullName>
        <ecNumber evidence="3">3.2.1.23</ecNumber>
    </recommendedName>
</protein>
<dbReference type="Gene3D" id="3.20.20.80">
    <property type="entry name" value="Glycosidases"/>
    <property type="match status" value="2"/>
</dbReference>
<organism evidence="10 11">
    <name type="scientific">Alistipes onderdonkii</name>
    <dbReference type="NCBI Taxonomy" id="328813"/>
    <lineage>
        <taxon>Bacteria</taxon>
        <taxon>Pseudomonadati</taxon>
        <taxon>Bacteroidota</taxon>
        <taxon>Bacteroidia</taxon>
        <taxon>Bacteroidales</taxon>
        <taxon>Rikenellaceae</taxon>
        <taxon>Alistipes</taxon>
    </lineage>
</organism>
<accession>A0AAJ1CF66</accession>
<dbReference type="SUPFAM" id="SSF51445">
    <property type="entry name" value="(Trans)glycosidases"/>
    <property type="match status" value="1"/>
</dbReference>
<dbReference type="CDD" id="cd03143">
    <property type="entry name" value="A4_beta-galactosidase_middle_domain"/>
    <property type="match status" value="1"/>
</dbReference>
<evidence type="ECO:0000256" key="6">
    <source>
        <dbReference type="ARBA" id="ARBA00022833"/>
    </source>
</evidence>
<comment type="caution">
    <text evidence="10">The sequence shown here is derived from an EMBL/GenBank/DDBJ whole genome shotgun (WGS) entry which is preliminary data.</text>
</comment>
<feature type="domain" description="Beta-galactosidase trimerisation" evidence="9">
    <location>
        <begin position="378"/>
        <end position="563"/>
    </location>
</feature>
<evidence type="ECO:0000256" key="5">
    <source>
        <dbReference type="ARBA" id="ARBA00022801"/>
    </source>
</evidence>
<evidence type="ECO:0000256" key="4">
    <source>
        <dbReference type="ARBA" id="ARBA00022723"/>
    </source>
</evidence>
<dbReference type="GO" id="GO:0046872">
    <property type="term" value="F:metal ion binding"/>
    <property type="evidence" value="ECO:0007669"/>
    <property type="project" value="UniProtKB-KW"/>
</dbReference>
<evidence type="ECO:0000259" key="8">
    <source>
        <dbReference type="Pfam" id="PF02449"/>
    </source>
</evidence>
<evidence type="ECO:0000259" key="9">
    <source>
        <dbReference type="Pfam" id="PF08532"/>
    </source>
</evidence>
<evidence type="ECO:0000256" key="2">
    <source>
        <dbReference type="ARBA" id="ARBA00005940"/>
    </source>
</evidence>
<keyword evidence="4" id="KW-0479">Metal-binding</keyword>
<sequence>MKKIILLLALGFLCQPLYPQRTEYPQIGAQVFIEPGQTDKQIDGFFRILAQHGFETARIRMFGAHMLRPDGSWDFTLYDKAFDAAGKHGVKLFATLFPPTDELGDVGGFKFPRSKAHLLEIADYIEAVVSHFRGHPALDTWVLQNEPGTGGTGPGRNDLTDEVFARWKAAQQTPAYDNGYLKADFTQERFHTDFTTWYLGWIASQVDLHDPAHHKHINPHQLLDNLTDYDFPAYEGFLTSLGVSMHLSWHFGYFTRAQYPLGISLMADIIRSGAGKNPFWITEMQGGNVTASGREVLCPTAREITQWLWTGIAAGAEGVIFWTLNQRASALEAGEWGMLDFQGRPSDRLTAASEVARTAKAHKSFFREARPVRSGITLLYNTESLRTQQKNAAVSDDGRYEGRKASATMKSLAGAYEAIAAWGVVPEVCEMDAYDWSDPQGKTIVLTNLVALPSGAWERLDDFVRKGGRMIATGLTGFYDQNMHCILMDDFPLRRCFGAQISEYKAVAPYFTIACDTPATTLPAHLWKGILRPDRAQAIAMHGDDVVGTRHRYGKGEAVWLPSLIELGGWHGDNKGVADFYGTYCRGQIDRAPLHFSRPADGVLMRLMESPSQRLAVLVNKRPHAVEIGLSRPLPASARRLCGEASPEGASVRLGAEECAVFLWDKQAE</sequence>
<dbReference type="PANTHER" id="PTHR36447">
    <property type="entry name" value="BETA-GALACTOSIDASE GANA"/>
    <property type="match status" value="1"/>
</dbReference>
<dbReference type="PANTHER" id="PTHR36447:SF2">
    <property type="entry name" value="BETA-GALACTOSIDASE YESZ"/>
    <property type="match status" value="1"/>
</dbReference>
<evidence type="ECO:0000313" key="10">
    <source>
        <dbReference type="EMBL" id="MCQ5082035.1"/>
    </source>
</evidence>
<evidence type="ECO:0000256" key="3">
    <source>
        <dbReference type="ARBA" id="ARBA00012756"/>
    </source>
</evidence>
<evidence type="ECO:0000256" key="1">
    <source>
        <dbReference type="ARBA" id="ARBA00001412"/>
    </source>
</evidence>
<reference evidence="10" key="1">
    <citation type="submission" date="2022-06" db="EMBL/GenBank/DDBJ databases">
        <title>Isolation of gut microbiota from human fecal samples.</title>
        <authorList>
            <person name="Pamer E.G."/>
            <person name="Barat B."/>
            <person name="Waligurski E."/>
            <person name="Medina S."/>
            <person name="Paddock L."/>
            <person name="Mostad J."/>
        </authorList>
    </citation>
    <scope>NUCLEOTIDE SEQUENCE</scope>
    <source>
        <strain evidence="10">DFI.6.22</strain>
    </source>
</reference>
<keyword evidence="5" id="KW-0378">Hydrolase</keyword>
<dbReference type="Gene3D" id="3.40.50.880">
    <property type="match status" value="1"/>
</dbReference>
<dbReference type="EC" id="3.2.1.23" evidence="3"/>
<dbReference type="InterPro" id="IPR013529">
    <property type="entry name" value="Glyco_hydro_42_N"/>
</dbReference>
<keyword evidence="6" id="KW-0862">Zinc</keyword>
<name>A0AAJ1CF66_9BACT</name>